<dbReference type="InterPro" id="IPR005706">
    <property type="entry name" value="Ribosomal_uS2_bac/mit/plastid"/>
</dbReference>
<keyword evidence="3 5" id="KW-0687">Ribonucleoprotein</keyword>
<evidence type="ECO:0000313" key="7">
    <source>
        <dbReference type="Proteomes" id="UP000199411"/>
    </source>
</evidence>
<dbReference type="Gene3D" id="3.40.50.10490">
    <property type="entry name" value="Glucose-6-phosphate isomerase like protein, domain 1"/>
    <property type="match status" value="1"/>
</dbReference>
<dbReference type="GO" id="GO:0006412">
    <property type="term" value="P:translation"/>
    <property type="evidence" value="ECO:0007669"/>
    <property type="project" value="UniProtKB-UniRule"/>
</dbReference>
<dbReference type="SUPFAM" id="SSF52313">
    <property type="entry name" value="Ribosomal protein S2"/>
    <property type="match status" value="1"/>
</dbReference>
<dbReference type="Proteomes" id="UP000199411">
    <property type="component" value="Unassembled WGS sequence"/>
</dbReference>
<comment type="similarity">
    <text evidence="1 5">Belongs to the universal ribosomal protein uS2 family.</text>
</comment>
<dbReference type="FunFam" id="1.10.287.610:FF:000001">
    <property type="entry name" value="30S ribosomal protein S2"/>
    <property type="match status" value="1"/>
</dbReference>
<sequence length="261" mass="29938">MSHITMKELLEAGVHFGHQTKRWNPKMKPYIFAARKGIHIIDLQQTLYYFEKAYEFVEEQAAANKTILFVCTKKQGQDEIREAAIACGMPYVTYKWLGGLLTNFSTVKKGVENLKRLTELEESGEINKYTKKEAKILMKKKEKLEKYLSGIKNMTKLPDVIIAVDTKREELAIKEANKLKIPVVALVDTNCDPDPIDYIIPGNDDAIRSISLLAQKMQEAVLRGRERYNKEVADKIEAEKFEEAVAEKVESEEEFSEEEDL</sequence>
<evidence type="ECO:0000256" key="2">
    <source>
        <dbReference type="ARBA" id="ARBA00022980"/>
    </source>
</evidence>
<dbReference type="GO" id="GO:0022627">
    <property type="term" value="C:cytosolic small ribosomal subunit"/>
    <property type="evidence" value="ECO:0007669"/>
    <property type="project" value="TreeGrafter"/>
</dbReference>
<dbReference type="Pfam" id="PF00318">
    <property type="entry name" value="Ribosomal_S2"/>
    <property type="match status" value="1"/>
</dbReference>
<dbReference type="GO" id="GO:0003735">
    <property type="term" value="F:structural constituent of ribosome"/>
    <property type="evidence" value="ECO:0007669"/>
    <property type="project" value="InterPro"/>
</dbReference>
<evidence type="ECO:0000256" key="1">
    <source>
        <dbReference type="ARBA" id="ARBA00006242"/>
    </source>
</evidence>
<dbReference type="NCBIfam" id="TIGR01011">
    <property type="entry name" value="rpsB_bact"/>
    <property type="match status" value="1"/>
</dbReference>
<gene>
    <name evidence="5" type="primary">rpsB</name>
    <name evidence="6" type="ORF">SAMN05660835_00532</name>
</gene>
<dbReference type="InterPro" id="IPR018130">
    <property type="entry name" value="Ribosomal_uS2_CS"/>
</dbReference>
<dbReference type="PANTHER" id="PTHR12534:SF0">
    <property type="entry name" value="SMALL RIBOSOMAL SUBUNIT PROTEIN US2M"/>
    <property type="match status" value="1"/>
</dbReference>
<dbReference type="EMBL" id="FMYU01000003">
    <property type="protein sequence ID" value="SDC24704.1"/>
    <property type="molecule type" value="Genomic_DNA"/>
</dbReference>
<dbReference type="PROSITE" id="PS00962">
    <property type="entry name" value="RIBOSOMAL_S2_1"/>
    <property type="match status" value="1"/>
</dbReference>
<dbReference type="PRINTS" id="PR00395">
    <property type="entry name" value="RIBOSOMALS2"/>
</dbReference>
<dbReference type="InterPro" id="IPR001865">
    <property type="entry name" value="Ribosomal_uS2"/>
</dbReference>
<reference evidence="7" key="1">
    <citation type="submission" date="2016-10" db="EMBL/GenBank/DDBJ databases">
        <authorList>
            <person name="Varghese N."/>
            <person name="Submissions S."/>
        </authorList>
    </citation>
    <scope>NUCLEOTIDE SEQUENCE [LARGE SCALE GENOMIC DNA]</scope>
    <source>
        <strain evidence="7">DSM 8415</strain>
    </source>
</reference>
<keyword evidence="2 5" id="KW-0689">Ribosomal protein</keyword>
<dbReference type="HAMAP" id="MF_00291_B">
    <property type="entry name" value="Ribosomal_uS2_B"/>
    <property type="match status" value="1"/>
</dbReference>
<dbReference type="InterPro" id="IPR023591">
    <property type="entry name" value="Ribosomal_uS2_flav_dom_sf"/>
</dbReference>
<accession>A0A1G6K153</accession>
<organism evidence="6 7">
    <name type="scientific">Desulfurella multipotens</name>
    <dbReference type="NCBI Taxonomy" id="79269"/>
    <lineage>
        <taxon>Bacteria</taxon>
        <taxon>Pseudomonadati</taxon>
        <taxon>Campylobacterota</taxon>
        <taxon>Desulfurellia</taxon>
        <taxon>Desulfurellales</taxon>
        <taxon>Desulfurellaceae</taxon>
        <taxon>Desulfurella</taxon>
    </lineage>
</organism>
<evidence type="ECO:0000256" key="5">
    <source>
        <dbReference type="HAMAP-Rule" id="MF_00291"/>
    </source>
</evidence>
<dbReference type="AlphaFoldDB" id="A0A1G6K153"/>
<dbReference type="RefSeq" id="WP_025392108.1">
    <property type="nucleotide sequence ID" value="NZ_FMYU01000003.1"/>
</dbReference>
<dbReference type="Gene3D" id="1.10.287.610">
    <property type="entry name" value="Helix hairpin bin"/>
    <property type="match status" value="1"/>
</dbReference>
<dbReference type="PANTHER" id="PTHR12534">
    <property type="entry name" value="30S RIBOSOMAL PROTEIN S2 PROKARYOTIC AND ORGANELLAR"/>
    <property type="match status" value="1"/>
</dbReference>
<name>A0A1G6K153_9BACT</name>
<dbReference type="OrthoDB" id="9808036at2"/>
<protein>
    <recommendedName>
        <fullName evidence="4 5">Small ribosomal subunit protein uS2</fullName>
    </recommendedName>
</protein>
<evidence type="ECO:0000313" key="6">
    <source>
        <dbReference type="EMBL" id="SDC24704.1"/>
    </source>
</evidence>
<dbReference type="CDD" id="cd01425">
    <property type="entry name" value="RPS2"/>
    <property type="match status" value="1"/>
</dbReference>
<proteinExistence type="inferred from homology"/>
<evidence type="ECO:0000256" key="4">
    <source>
        <dbReference type="ARBA" id="ARBA00035256"/>
    </source>
</evidence>
<evidence type="ECO:0000256" key="3">
    <source>
        <dbReference type="ARBA" id="ARBA00023274"/>
    </source>
</evidence>
<keyword evidence="7" id="KW-1185">Reference proteome</keyword>